<accession>A0A150KFY4</accession>
<evidence type="ECO:0000313" key="2">
    <source>
        <dbReference type="Proteomes" id="UP000075304"/>
    </source>
</evidence>
<dbReference type="Proteomes" id="UP000075304">
    <property type="component" value="Unassembled WGS sequence"/>
</dbReference>
<sequence length="45" mass="5299">MNISLIVVILDSTKYRDYSVTYFVEHPFKKEILLIYAIHAISILK</sequence>
<gene>
    <name evidence="1" type="ORF">B4099_0662</name>
</gene>
<dbReference type="AlphaFoldDB" id="A0A150KFY4"/>
<comment type="caution">
    <text evidence="1">The sequence shown here is derived from an EMBL/GenBank/DDBJ whole genome shotgun (WGS) entry which is preliminary data.</text>
</comment>
<protein>
    <submittedName>
        <fullName evidence="1">Uncharacterized protein</fullName>
    </submittedName>
</protein>
<dbReference type="PATRIC" id="fig|1398.25.peg.2239"/>
<name>A0A150KFY4_HEYCO</name>
<reference evidence="1 2" key="1">
    <citation type="submission" date="2016-01" db="EMBL/GenBank/DDBJ databases">
        <title>Genome Sequences of Twelve Sporeforming Bacillus Species Isolated from Foods.</title>
        <authorList>
            <person name="Berendsen E.M."/>
            <person name="Wells-Bennik M.H."/>
            <person name="Krawcyk A.O."/>
            <person name="De Jong A."/>
            <person name="Holsappel S."/>
            <person name="Eijlander R.T."/>
            <person name="Kuipers O.P."/>
        </authorList>
    </citation>
    <scope>NUCLEOTIDE SEQUENCE [LARGE SCALE GENOMIC DNA]</scope>
    <source>
        <strain evidence="1 2">B4099</strain>
    </source>
</reference>
<evidence type="ECO:0000313" key="1">
    <source>
        <dbReference type="EMBL" id="KYC70548.1"/>
    </source>
</evidence>
<dbReference type="EMBL" id="LQYI01000036">
    <property type="protein sequence ID" value="KYC70548.1"/>
    <property type="molecule type" value="Genomic_DNA"/>
</dbReference>
<proteinExistence type="predicted"/>
<organism evidence="1 2">
    <name type="scientific">Heyndrickxia coagulans</name>
    <name type="common">Weizmannia coagulans</name>
    <dbReference type="NCBI Taxonomy" id="1398"/>
    <lineage>
        <taxon>Bacteria</taxon>
        <taxon>Bacillati</taxon>
        <taxon>Bacillota</taxon>
        <taxon>Bacilli</taxon>
        <taxon>Bacillales</taxon>
        <taxon>Bacillaceae</taxon>
        <taxon>Heyndrickxia</taxon>
    </lineage>
</organism>